<evidence type="ECO:0000313" key="1">
    <source>
        <dbReference type="EMBL" id="TRZ18936.1"/>
    </source>
</evidence>
<sequence>MLVGRELPCALFLVSGLNWTRTPARVTASTQMMYCSRASPQHRQSEDGTSLDKQIQEQVQFNYRTEGALMFLGDKPLVPRINMFRIAVQWSDKYVEASEESSHRLCQKSDSKTKMKSENPNTFFIPLKPPRILTIICISVLQRRFTGTLSD</sequence>
<comment type="caution">
    <text evidence="1">The sequence shown here is derived from an EMBL/GenBank/DDBJ whole genome shotgun (WGS) entry which is preliminary data.</text>
</comment>
<name>A0A8K1GHF6_9PASS</name>
<proteinExistence type="predicted"/>
<accession>A0A8K1GHF6</accession>
<evidence type="ECO:0000313" key="2">
    <source>
        <dbReference type="Proteomes" id="UP000796761"/>
    </source>
</evidence>
<dbReference type="AlphaFoldDB" id="A0A8K1GHF6"/>
<reference evidence="1" key="1">
    <citation type="submission" date="2019-04" db="EMBL/GenBank/DDBJ databases">
        <title>Genome assembly of Zosterops borbonicus 15179.</title>
        <authorList>
            <person name="Leroy T."/>
            <person name="Anselmetti Y."/>
            <person name="Tilak M.-K."/>
            <person name="Nabholz B."/>
        </authorList>
    </citation>
    <scope>NUCLEOTIDE SEQUENCE</scope>
    <source>
        <strain evidence="1">HGM_15179</strain>
        <tissue evidence="1">Muscle</tissue>
    </source>
</reference>
<gene>
    <name evidence="1" type="ORF">HGM15179_008167</name>
</gene>
<dbReference type="Proteomes" id="UP000796761">
    <property type="component" value="Unassembled WGS sequence"/>
</dbReference>
<organism evidence="1 2">
    <name type="scientific">Zosterops borbonicus</name>
    <dbReference type="NCBI Taxonomy" id="364589"/>
    <lineage>
        <taxon>Eukaryota</taxon>
        <taxon>Metazoa</taxon>
        <taxon>Chordata</taxon>
        <taxon>Craniata</taxon>
        <taxon>Vertebrata</taxon>
        <taxon>Euteleostomi</taxon>
        <taxon>Archelosauria</taxon>
        <taxon>Archosauria</taxon>
        <taxon>Dinosauria</taxon>
        <taxon>Saurischia</taxon>
        <taxon>Theropoda</taxon>
        <taxon>Coelurosauria</taxon>
        <taxon>Aves</taxon>
        <taxon>Neognathae</taxon>
        <taxon>Neoaves</taxon>
        <taxon>Telluraves</taxon>
        <taxon>Australaves</taxon>
        <taxon>Passeriformes</taxon>
        <taxon>Sylvioidea</taxon>
        <taxon>Zosteropidae</taxon>
        <taxon>Zosterops</taxon>
    </lineage>
</organism>
<dbReference type="EMBL" id="SWJQ01000201">
    <property type="protein sequence ID" value="TRZ18936.1"/>
    <property type="molecule type" value="Genomic_DNA"/>
</dbReference>
<keyword evidence="2" id="KW-1185">Reference proteome</keyword>
<protein>
    <submittedName>
        <fullName evidence="1">Uncharacterized protein</fullName>
    </submittedName>
</protein>